<dbReference type="Proteomes" id="UP000697710">
    <property type="component" value="Unassembled WGS sequence"/>
</dbReference>
<dbReference type="EC" id="5.2.1.8" evidence="4"/>
<evidence type="ECO:0000256" key="1">
    <source>
        <dbReference type="PROSITE-ProRule" id="PRU00278"/>
    </source>
</evidence>
<proteinExistence type="predicted"/>
<dbReference type="PANTHER" id="PTHR47245">
    <property type="entry name" value="PEPTIDYLPROLYL ISOMERASE"/>
    <property type="match status" value="1"/>
</dbReference>
<comment type="caution">
    <text evidence="4">The sequence shown here is derived from an EMBL/GenBank/DDBJ whole genome shotgun (WGS) entry which is preliminary data.</text>
</comment>
<dbReference type="SUPFAM" id="SSF109998">
    <property type="entry name" value="Triger factor/SurA peptide-binding domain-like"/>
    <property type="match status" value="1"/>
</dbReference>
<reference evidence="4" key="1">
    <citation type="submission" date="2020-04" db="EMBL/GenBank/DDBJ databases">
        <authorList>
            <person name="Zhang T."/>
        </authorList>
    </citation>
    <scope>NUCLEOTIDE SEQUENCE</scope>
    <source>
        <strain evidence="4">HKST-UBA01</strain>
    </source>
</reference>
<sequence length="452" mass="50357">MRQQPDRVTPTSTTTVSRDGRERGLLRMRAGFSGVSFRALGRSLFPGLGVALLSVALLPALLLSAIFRTADAQSATEGSPVLVTVNGESITAHDLDQELIASHMRMDEGDRGSHDYRGLVDKLIHDRLLVQEAYATGVDADPGVQRQLEEKLEQLAIRRYVRDHFQEPDSVSEAAVRDFFQQHYFKVQVRQLSMRTEEEVRDVAARIAAGADMDSLARALSLDTHRLTGGLRNLIYWADLETALRAPAEKLAVGQLSAPFPFREAYSVIRLEKRTDVDWDAYDTMAPGIRAGLQKEARERAWAQFTNGLQDQYPVSVDRVAMGRIVADSAQVFSGVFLRESTAPVLSVDRDRSVSEADLRREISHQAMGAGKAPFDSLVRAGVDAKSRDMVLSYAAEQAGSFDAPDVQAAYAREETQILLQAYLAETLVPQIKFRRDEFQAYYDENKDRYRG</sequence>
<keyword evidence="2" id="KW-1133">Transmembrane helix</keyword>
<feature type="non-terminal residue" evidence="4">
    <location>
        <position position="452"/>
    </location>
</feature>
<dbReference type="PROSITE" id="PS50198">
    <property type="entry name" value="PPIC_PPIASE_2"/>
    <property type="match status" value="1"/>
</dbReference>
<dbReference type="GO" id="GO:0003755">
    <property type="term" value="F:peptidyl-prolyl cis-trans isomerase activity"/>
    <property type="evidence" value="ECO:0007669"/>
    <property type="project" value="UniProtKB-KW"/>
</dbReference>
<dbReference type="Pfam" id="PF00639">
    <property type="entry name" value="Rotamase"/>
    <property type="match status" value="1"/>
</dbReference>
<dbReference type="InterPro" id="IPR000297">
    <property type="entry name" value="PPIase_PpiC"/>
</dbReference>
<accession>A0A956RRP7</accession>
<evidence type="ECO:0000313" key="5">
    <source>
        <dbReference type="Proteomes" id="UP000697710"/>
    </source>
</evidence>
<dbReference type="InterPro" id="IPR050245">
    <property type="entry name" value="PrsA_foldase"/>
</dbReference>
<protein>
    <submittedName>
        <fullName evidence="4">Peptidylprolyl isomerase</fullName>
        <ecNumber evidence="4">5.2.1.8</ecNumber>
    </submittedName>
</protein>
<feature type="domain" description="PpiC" evidence="3">
    <location>
        <begin position="184"/>
        <end position="273"/>
    </location>
</feature>
<dbReference type="InterPro" id="IPR027304">
    <property type="entry name" value="Trigger_fact/SurA_dom_sf"/>
</dbReference>
<evidence type="ECO:0000313" key="4">
    <source>
        <dbReference type="EMBL" id="MCA9730210.1"/>
    </source>
</evidence>
<feature type="transmembrane region" description="Helical" evidence="2">
    <location>
        <begin position="44"/>
        <end position="67"/>
    </location>
</feature>
<dbReference type="Gene3D" id="1.10.8.1040">
    <property type="match status" value="1"/>
</dbReference>
<evidence type="ECO:0000256" key="2">
    <source>
        <dbReference type="SAM" id="Phobius"/>
    </source>
</evidence>
<keyword evidence="2" id="KW-0472">Membrane</keyword>
<name>A0A956RRP7_UNCEI</name>
<dbReference type="Gene3D" id="3.10.50.40">
    <property type="match status" value="1"/>
</dbReference>
<keyword evidence="1" id="KW-0697">Rotamase</keyword>
<keyword evidence="1 4" id="KW-0413">Isomerase</keyword>
<dbReference type="SUPFAM" id="SSF54534">
    <property type="entry name" value="FKBP-like"/>
    <property type="match status" value="1"/>
</dbReference>
<keyword evidence="2" id="KW-0812">Transmembrane</keyword>
<evidence type="ECO:0000259" key="3">
    <source>
        <dbReference type="PROSITE" id="PS50198"/>
    </source>
</evidence>
<reference evidence="4" key="2">
    <citation type="journal article" date="2021" name="Microbiome">
        <title>Successional dynamics and alternative stable states in a saline activated sludge microbial community over 9 years.</title>
        <authorList>
            <person name="Wang Y."/>
            <person name="Ye J."/>
            <person name="Ju F."/>
            <person name="Liu L."/>
            <person name="Boyd J.A."/>
            <person name="Deng Y."/>
            <person name="Parks D.H."/>
            <person name="Jiang X."/>
            <person name="Yin X."/>
            <person name="Woodcroft B.J."/>
            <person name="Tyson G.W."/>
            <person name="Hugenholtz P."/>
            <person name="Polz M.F."/>
            <person name="Zhang T."/>
        </authorList>
    </citation>
    <scope>NUCLEOTIDE SEQUENCE</scope>
    <source>
        <strain evidence="4">HKST-UBA01</strain>
    </source>
</reference>
<dbReference type="PANTHER" id="PTHR47245:SF2">
    <property type="entry name" value="PEPTIDYL-PROLYL CIS-TRANS ISOMERASE HP_0175-RELATED"/>
    <property type="match status" value="1"/>
</dbReference>
<organism evidence="4 5">
    <name type="scientific">Eiseniibacteriota bacterium</name>
    <dbReference type="NCBI Taxonomy" id="2212470"/>
    <lineage>
        <taxon>Bacteria</taxon>
        <taxon>Candidatus Eiseniibacteriota</taxon>
    </lineage>
</organism>
<dbReference type="EMBL" id="JAGQHR010001046">
    <property type="protein sequence ID" value="MCA9730210.1"/>
    <property type="molecule type" value="Genomic_DNA"/>
</dbReference>
<dbReference type="InterPro" id="IPR046357">
    <property type="entry name" value="PPIase_dom_sf"/>
</dbReference>
<dbReference type="AlphaFoldDB" id="A0A956RRP7"/>
<gene>
    <name evidence="4" type="ORF">KC729_21175</name>
</gene>